<dbReference type="Pfam" id="PF04286">
    <property type="entry name" value="DUF445"/>
    <property type="match status" value="1"/>
</dbReference>
<feature type="transmembrane region" description="Helical" evidence="6">
    <location>
        <begin position="6"/>
        <end position="30"/>
    </location>
</feature>
<comment type="caution">
    <text evidence="7">The sequence shown here is derived from an EMBL/GenBank/DDBJ whole genome shotgun (WGS) entry which is preliminary data.</text>
</comment>
<name>A0AAJ1SYB3_9BACI</name>
<comment type="similarity">
    <text evidence="2">Belongs to the UPF0754 family.</text>
</comment>
<evidence type="ECO:0000256" key="3">
    <source>
        <dbReference type="ARBA" id="ARBA00022692"/>
    </source>
</evidence>
<dbReference type="PANTHER" id="PTHR35791">
    <property type="entry name" value="UPF0754 MEMBRANE PROTEIN YHEB"/>
    <property type="match status" value="1"/>
</dbReference>
<accession>A0AAJ1SYB3</accession>
<keyword evidence="4 6" id="KW-1133">Transmembrane helix</keyword>
<evidence type="ECO:0000256" key="5">
    <source>
        <dbReference type="ARBA" id="ARBA00023136"/>
    </source>
</evidence>
<keyword evidence="8" id="KW-1185">Reference proteome</keyword>
<proteinExistence type="inferred from homology"/>
<evidence type="ECO:0000256" key="6">
    <source>
        <dbReference type="SAM" id="Phobius"/>
    </source>
</evidence>
<evidence type="ECO:0000256" key="1">
    <source>
        <dbReference type="ARBA" id="ARBA00004236"/>
    </source>
</evidence>
<dbReference type="AlphaFoldDB" id="A0AAJ1SYB3"/>
<keyword evidence="3 6" id="KW-0812">Transmembrane</keyword>
<sequence>MDPFFLFLFMVIVGAVIGGMTNSIAIQMLFRPYKAFYIGKWRMPFTPGLIPKRRGELAEQLGKIVSTHLLTPESIQNKFQDEQFQKEMTQLVQAEITRFFSSKKTVAEWLQYVQIQEPEQKTIEWVDKWLDGEYHNLKRTLSSKTLGSTLPKEWKQKVDEKIPDVTDYILQKAVDYFSSEDGNQLIKKMIDEFFMGRGKLGNMLQMFLGNTSLADKIQPEIIKFLKSDGTKELLNSLLKKEWEEFSHRDWNWIFAQISEEALVRKGKEWIIQRLPVQKVFQRSLGEILMPYKNKIVEEVTPKLVVKSGTYLASRVQTIMEKLHISKIVKEQVESFSVKRLEQMVLEISRKELKMITFLGALLGGIIGGIQSIIVMVL</sequence>
<reference evidence="7" key="1">
    <citation type="submission" date="2023-07" db="EMBL/GenBank/DDBJ databases">
        <title>Genomic Encyclopedia of Type Strains, Phase IV (KMG-IV): sequencing the most valuable type-strain genomes for metagenomic binning, comparative biology and taxonomic classification.</title>
        <authorList>
            <person name="Goeker M."/>
        </authorList>
    </citation>
    <scope>NUCLEOTIDE SEQUENCE</scope>
    <source>
        <strain evidence="7">DSM 23947</strain>
    </source>
</reference>
<dbReference type="InterPro" id="IPR007383">
    <property type="entry name" value="DUF445"/>
</dbReference>
<protein>
    <submittedName>
        <fullName evidence="7">Uncharacterized membrane protein YheB (UPF0754 family)</fullName>
    </submittedName>
</protein>
<evidence type="ECO:0000313" key="8">
    <source>
        <dbReference type="Proteomes" id="UP001237207"/>
    </source>
</evidence>
<feature type="transmembrane region" description="Helical" evidence="6">
    <location>
        <begin position="355"/>
        <end position="376"/>
    </location>
</feature>
<organism evidence="7 8">
    <name type="scientific">Oikeobacillus pervagus</name>
    <dbReference type="NCBI Taxonomy" id="1325931"/>
    <lineage>
        <taxon>Bacteria</taxon>
        <taxon>Bacillati</taxon>
        <taxon>Bacillota</taxon>
        <taxon>Bacilli</taxon>
        <taxon>Bacillales</taxon>
        <taxon>Bacillaceae</taxon>
        <taxon>Oikeobacillus</taxon>
    </lineage>
</organism>
<comment type="subcellular location">
    <subcellularLocation>
        <location evidence="1">Cell membrane</location>
    </subcellularLocation>
</comment>
<dbReference type="PANTHER" id="PTHR35791:SF1">
    <property type="entry name" value="UPF0754 MEMBRANE PROTEIN YHEB"/>
    <property type="match status" value="1"/>
</dbReference>
<dbReference type="PIRSF" id="PIRSF032178">
    <property type="entry name" value="UCP032178"/>
    <property type="match status" value="1"/>
</dbReference>
<dbReference type="GO" id="GO:0005886">
    <property type="term" value="C:plasma membrane"/>
    <property type="evidence" value="ECO:0007669"/>
    <property type="project" value="UniProtKB-SubCell"/>
</dbReference>
<dbReference type="InterPro" id="IPR016991">
    <property type="entry name" value="UCP032178"/>
</dbReference>
<dbReference type="Proteomes" id="UP001237207">
    <property type="component" value="Unassembled WGS sequence"/>
</dbReference>
<keyword evidence="5 6" id="KW-0472">Membrane</keyword>
<gene>
    <name evidence="7" type="ORF">J2S13_001136</name>
</gene>
<evidence type="ECO:0000256" key="2">
    <source>
        <dbReference type="ARBA" id="ARBA00008053"/>
    </source>
</evidence>
<evidence type="ECO:0000256" key="4">
    <source>
        <dbReference type="ARBA" id="ARBA00022989"/>
    </source>
</evidence>
<evidence type="ECO:0000313" key="7">
    <source>
        <dbReference type="EMBL" id="MDQ0214739.1"/>
    </source>
</evidence>
<dbReference type="RefSeq" id="WP_307256725.1">
    <property type="nucleotide sequence ID" value="NZ_JAUSUC010000010.1"/>
</dbReference>
<dbReference type="EMBL" id="JAUSUC010000010">
    <property type="protein sequence ID" value="MDQ0214739.1"/>
    <property type="molecule type" value="Genomic_DNA"/>
</dbReference>